<dbReference type="Gene3D" id="1.10.510.10">
    <property type="entry name" value="Transferase(Phosphotransferase) domain 1"/>
    <property type="match status" value="1"/>
</dbReference>
<name>A0A8K1CRM3_PYTOL</name>
<gene>
    <name evidence="5" type="ORF">Poli38472_011026</name>
</gene>
<dbReference type="Gene3D" id="3.80.10.10">
    <property type="entry name" value="Ribonuclease Inhibitor"/>
    <property type="match status" value="1"/>
</dbReference>
<evidence type="ECO:0000256" key="3">
    <source>
        <dbReference type="SAM" id="SignalP"/>
    </source>
</evidence>
<dbReference type="GO" id="GO:0005524">
    <property type="term" value="F:ATP binding"/>
    <property type="evidence" value="ECO:0007669"/>
    <property type="project" value="InterPro"/>
</dbReference>
<keyword evidence="6" id="KW-1185">Reference proteome</keyword>
<keyword evidence="2" id="KW-0812">Transmembrane</keyword>
<organism evidence="5 6">
    <name type="scientific">Pythium oligandrum</name>
    <name type="common">Mycoparasitic fungus</name>
    <dbReference type="NCBI Taxonomy" id="41045"/>
    <lineage>
        <taxon>Eukaryota</taxon>
        <taxon>Sar</taxon>
        <taxon>Stramenopiles</taxon>
        <taxon>Oomycota</taxon>
        <taxon>Peronosporomycetes</taxon>
        <taxon>Pythiales</taxon>
        <taxon>Pythiaceae</taxon>
        <taxon>Pythium</taxon>
    </lineage>
</organism>
<dbReference type="PROSITE" id="PS50011">
    <property type="entry name" value="PROTEIN_KINASE_DOM"/>
    <property type="match status" value="1"/>
</dbReference>
<feature type="domain" description="Protein kinase" evidence="4">
    <location>
        <begin position="475"/>
        <end position="788"/>
    </location>
</feature>
<dbReference type="Proteomes" id="UP000794436">
    <property type="component" value="Unassembled WGS sequence"/>
</dbReference>
<sequence>MPRRLGVALVLAWLGRMIHAADTLVCKHAALDGAMPAAWRVYCDDDPSKQITFDSTLVQSVTIGHDATVTVATATPTDVYASSAFDRIDSLVSDTIKTLDIHAEAKWMHKNPVTILPSAFIGLSALETLVLQDVPLASPVLHLQLPVSLRKLSLIGCGLQKFSFEFVGGGSPSALTEIDLHSNEIVQIPAALYALHAARIDLRLNKLAALTVSKQNQQILAGWLERGILEVDNIKQACSIGKTTQMQGVSQTFTVCVVDDNVLVDVDSSNSTSSNQSREDDTPSPTPDPAIVEPSEADNGAVNKLVDSSTPAPSPSKDDEAVSSSSGSRESLQTGLISAAAVIVVLVVVVIALIVVRRRNHKRNRGDSADSCGNTGKKRAPALLSNVTDDVNVDPDRGTNESASFDTALGDLPDFNQNGAIQRSSTSRYTTLTTPTGRVHRFMMSKSLQTLTGLSQFSIMSEETRTEQRRLNKDKLRVVLNGIAARGEAFEVNRIPLTIAGEVTENENGALQLQCHRASDSDTKLLVKIYVEQDIRLAIREYRALLVMQSQTCQHYISQMVATEMEKKVHGVKCAVIVVEMGSSTTFRHIVRGQVDRSQQFPMVQLLYRAVKAIECLHDRQFIHGGLHLDALVVHPGDDCLKLRSLEYATRFGDTIQGYNSAMLEYLPPEMDRHLIYSEQMTRPSSESVANVDDDEYQVLRASPTFDVWCVGIFILKMYANCKCLDEFNGCEDPMDYFLRATGPTFNLDHSLKLYVYHDDVRELATLCLHRDPRKRPKLSSVLNHRVFRAYDRLEEAAFATSYNSQRGLLRGKRELLPPSLWLFLPPAELGLVKTRSVEQWIQDLTTFQDEKRAVSTGRTPELMFPLLFLCEDSRNVSTTCSGTGFQRSRLSVPASLLSLVMPLVQESTLFLEAKSILSENPRLDIAEVSGLGKHQWDEVIKFYRALEVMLLAPISTFTLLILKPLDEMLATQDKEMARQVLDEVKCMIFNQEKRDHVLSLLDILSTIAANAPDESDVVVDVDVDEEVSDLEEAEHLEADERKMKKTWAGLRKLEVPYEAALNMPPIRWLCDCHVECEMEWHA</sequence>
<keyword evidence="3" id="KW-0732">Signal</keyword>
<dbReference type="InterPro" id="IPR032675">
    <property type="entry name" value="LRR_dom_sf"/>
</dbReference>
<dbReference type="GO" id="GO:0004672">
    <property type="term" value="F:protein kinase activity"/>
    <property type="evidence" value="ECO:0007669"/>
    <property type="project" value="InterPro"/>
</dbReference>
<accession>A0A8K1CRM3</accession>
<dbReference type="EMBL" id="SPLM01000004">
    <property type="protein sequence ID" value="TMW67406.1"/>
    <property type="molecule type" value="Genomic_DNA"/>
</dbReference>
<feature type="transmembrane region" description="Helical" evidence="2">
    <location>
        <begin position="335"/>
        <end position="356"/>
    </location>
</feature>
<dbReference type="AlphaFoldDB" id="A0A8K1CRM3"/>
<dbReference type="SMART" id="SM00220">
    <property type="entry name" value="S_TKc"/>
    <property type="match status" value="1"/>
</dbReference>
<comment type="caution">
    <text evidence="5">The sequence shown here is derived from an EMBL/GenBank/DDBJ whole genome shotgun (WGS) entry which is preliminary data.</text>
</comment>
<keyword evidence="2" id="KW-0472">Membrane</keyword>
<feature type="signal peptide" evidence="3">
    <location>
        <begin position="1"/>
        <end position="20"/>
    </location>
</feature>
<keyword evidence="2" id="KW-1133">Transmembrane helix</keyword>
<evidence type="ECO:0000313" key="5">
    <source>
        <dbReference type="EMBL" id="TMW67406.1"/>
    </source>
</evidence>
<dbReference type="InterPro" id="IPR011009">
    <property type="entry name" value="Kinase-like_dom_sf"/>
</dbReference>
<evidence type="ECO:0000256" key="2">
    <source>
        <dbReference type="SAM" id="Phobius"/>
    </source>
</evidence>
<proteinExistence type="predicted"/>
<evidence type="ECO:0000256" key="1">
    <source>
        <dbReference type="SAM" id="MobiDB-lite"/>
    </source>
</evidence>
<feature type="region of interest" description="Disordered" evidence="1">
    <location>
        <begin position="267"/>
        <end position="327"/>
    </location>
</feature>
<dbReference type="OrthoDB" id="103029at2759"/>
<evidence type="ECO:0000313" key="6">
    <source>
        <dbReference type="Proteomes" id="UP000794436"/>
    </source>
</evidence>
<dbReference type="SUPFAM" id="SSF56112">
    <property type="entry name" value="Protein kinase-like (PK-like)"/>
    <property type="match status" value="1"/>
</dbReference>
<feature type="compositionally biased region" description="Low complexity" evidence="1">
    <location>
        <begin position="267"/>
        <end position="276"/>
    </location>
</feature>
<protein>
    <recommendedName>
        <fullName evidence="4">Protein kinase domain-containing protein</fullName>
    </recommendedName>
</protein>
<feature type="chain" id="PRO_5035438390" description="Protein kinase domain-containing protein" evidence="3">
    <location>
        <begin position="21"/>
        <end position="1083"/>
    </location>
</feature>
<dbReference type="SUPFAM" id="SSF52058">
    <property type="entry name" value="L domain-like"/>
    <property type="match status" value="1"/>
</dbReference>
<evidence type="ECO:0000259" key="4">
    <source>
        <dbReference type="PROSITE" id="PS50011"/>
    </source>
</evidence>
<reference evidence="5" key="1">
    <citation type="submission" date="2019-03" db="EMBL/GenBank/DDBJ databases">
        <title>Long read genome sequence of the mycoparasitic Pythium oligandrum ATCC 38472 isolated from sugarbeet rhizosphere.</title>
        <authorList>
            <person name="Gaulin E."/>
        </authorList>
    </citation>
    <scope>NUCLEOTIDE SEQUENCE</scope>
    <source>
        <strain evidence="5">ATCC 38472_TT</strain>
    </source>
</reference>
<dbReference type="InterPro" id="IPR000719">
    <property type="entry name" value="Prot_kinase_dom"/>
</dbReference>
<feature type="region of interest" description="Disordered" evidence="1">
    <location>
        <begin position="388"/>
        <end position="420"/>
    </location>
</feature>